<reference evidence="20 22" key="2">
    <citation type="submission" date="2016-10" db="EMBL/GenBank/DDBJ databases">
        <authorList>
            <person name="de Groot N.N."/>
        </authorList>
    </citation>
    <scope>NUCLEOTIDE SEQUENCE [LARGE SCALE GENOMIC DNA]</scope>
    <source>
        <strain evidence="20 22">Z-7982</strain>
    </source>
</reference>
<dbReference type="STRING" id="2177.BHR79_09335"/>
<evidence type="ECO:0000256" key="11">
    <source>
        <dbReference type="ARBA" id="ARBA00022842"/>
    </source>
</evidence>
<keyword evidence="13 16" id="KW-0238">DNA-binding</keyword>
<evidence type="ECO:0000313" key="20">
    <source>
        <dbReference type="EMBL" id="SDW34947.1"/>
    </source>
</evidence>
<dbReference type="CDD" id="cd03586">
    <property type="entry name" value="PolY_Pol_IV_kappa"/>
    <property type="match status" value="1"/>
</dbReference>
<feature type="binding site" evidence="16">
    <location>
        <position position="13"/>
    </location>
    <ligand>
        <name>Mg(2+)</name>
        <dbReference type="ChEBI" id="CHEBI:18420"/>
    </ligand>
</feature>
<feature type="site" description="Substrate discrimination" evidence="16">
    <location>
        <position position="18"/>
    </location>
</feature>
<evidence type="ECO:0000256" key="7">
    <source>
        <dbReference type="ARBA" id="ARBA00022695"/>
    </source>
</evidence>
<evidence type="ECO:0000256" key="3">
    <source>
        <dbReference type="ARBA" id="ARBA00011245"/>
    </source>
</evidence>
<dbReference type="InterPro" id="IPR043502">
    <property type="entry name" value="DNA/RNA_pol_sf"/>
</dbReference>
<dbReference type="Proteomes" id="UP000267921">
    <property type="component" value="Unassembled WGS sequence"/>
</dbReference>
<evidence type="ECO:0000256" key="12">
    <source>
        <dbReference type="ARBA" id="ARBA00022932"/>
    </source>
</evidence>
<comment type="catalytic activity">
    <reaction evidence="15 16">
        <text>DNA(n) + a 2'-deoxyribonucleoside 5'-triphosphate = DNA(n+1) + diphosphate</text>
        <dbReference type="Rhea" id="RHEA:22508"/>
        <dbReference type="Rhea" id="RHEA-COMP:17339"/>
        <dbReference type="Rhea" id="RHEA-COMP:17340"/>
        <dbReference type="ChEBI" id="CHEBI:33019"/>
        <dbReference type="ChEBI" id="CHEBI:61560"/>
        <dbReference type="ChEBI" id="CHEBI:173112"/>
        <dbReference type="EC" id="2.7.7.7"/>
    </reaction>
</comment>
<evidence type="ECO:0000256" key="9">
    <source>
        <dbReference type="ARBA" id="ARBA00022723"/>
    </source>
</evidence>
<dbReference type="SUPFAM" id="SSF56672">
    <property type="entry name" value="DNA/RNA polymerases"/>
    <property type="match status" value="1"/>
</dbReference>
<keyword evidence="6 16" id="KW-0808">Transferase</keyword>
<dbReference type="OrthoDB" id="372207at2157"/>
<name>A0A1L3Q4H8_9EURY</name>
<dbReference type="HAMAP" id="MF_01113">
    <property type="entry name" value="DNApol_IV"/>
    <property type="match status" value="1"/>
</dbReference>
<evidence type="ECO:0000313" key="23">
    <source>
        <dbReference type="Proteomes" id="UP000267921"/>
    </source>
</evidence>
<evidence type="ECO:0000256" key="8">
    <source>
        <dbReference type="ARBA" id="ARBA00022705"/>
    </source>
</evidence>
<feature type="binding site" evidence="16">
    <location>
        <position position="111"/>
    </location>
    <ligand>
        <name>Mg(2+)</name>
        <dbReference type="ChEBI" id="CHEBI:18420"/>
    </ligand>
</feature>
<dbReference type="InterPro" id="IPR017961">
    <property type="entry name" value="DNA_pol_Y-fam_little_finger"/>
</dbReference>
<keyword evidence="5 16" id="KW-0963">Cytoplasm</keyword>
<dbReference type="NCBIfam" id="NF002677">
    <property type="entry name" value="PRK02406.1"/>
    <property type="match status" value="1"/>
</dbReference>
<organism evidence="18 21">
    <name type="scientific">Methanohalophilus halophilus</name>
    <dbReference type="NCBI Taxonomy" id="2177"/>
    <lineage>
        <taxon>Archaea</taxon>
        <taxon>Methanobacteriati</taxon>
        <taxon>Methanobacteriota</taxon>
        <taxon>Stenosarchaea group</taxon>
        <taxon>Methanomicrobia</taxon>
        <taxon>Methanosarcinales</taxon>
        <taxon>Methanosarcinaceae</taxon>
        <taxon>Methanohalophilus</taxon>
    </lineage>
</organism>
<dbReference type="KEGG" id="mhaz:BHR79_09335"/>
<dbReference type="GO" id="GO:0009432">
    <property type="term" value="P:SOS response"/>
    <property type="evidence" value="ECO:0007669"/>
    <property type="project" value="TreeGrafter"/>
</dbReference>
<dbReference type="PROSITE" id="PS50173">
    <property type="entry name" value="UMUC"/>
    <property type="match status" value="1"/>
</dbReference>
<evidence type="ECO:0000256" key="16">
    <source>
        <dbReference type="HAMAP-Rule" id="MF_01113"/>
    </source>
</evidence>
<dbReference type="FunFam" id="3.30.1490.100:FF:000004">
    <property type="entry name" value="DNA polymerase IV"/>
    <property type="match status" value="1"/>
</dbReference>
<keyword evidence="21" id="KW-1185">Reference proteome</keyword>
<evidence type="ECO:0000256" key="14">
    <source>
        <dbReference type="ARBA" id="ARBA00023204"/>
    </source>
</evidence>
<evidence type="ECO:0000256" key="5">
    <source>
        <dbReference type="ARBA" id="ARBA00022490"/>
    </source>
</evidence>
<dbReference type="Proteomes" id="UP000186879">
    <property type="component" value="Chromosome"/>
</dbReference>
<dbReference type="Gene3D" id="1.10.150.20">
    <property type="entry name" value="5' to 3' exonuclease, C-terminal subdomain"/>
    <property type="match status" value="1"/>
</dbReference>
<dbReference type="EC" id="2.7.7.7" evidence="16"/>
<keyword evidence="9 16" id="KW-0479">Metal-binding</keyword>
<reference evidence="19 23" key="3">
    <citation type="submission" date="2018-10" db="EMBL/GenBank/DDBJ databases">
        <title>Cultivation of a novel Methanohalophilus strain from Kebrit Deep of the Red Sea and a genomic comparison of members of the genus Methanohalophilus.</title>
        <authorList>
            <person name="Guan Y."/>
            <person name="Ngugi D.K."/>
            <person name="Stingl U."/>
        </authorList>
    </citation>
    <scope>NUCLEOTIDE SEQUENCE [LARGE SCALE GENOMIC DNA]</scope>
    <source>
        <strain evidence="19 23">DSM 3094</strain>
    </source>
</reference>
<keyword evidence="14 16" id="KW-0234">DNA repair</keyword>
<dbReference type="GO" id="GO:0003887">
    <property type="term" value="F:DNA-directed DNA polymerase activity"/>
    <property type="evidence" value="ECO:0007669"/>
    <property type="project" value="UniProtKB-UniRule"/>
</dbReference>
<keyword evidence="7 16" id="KW-0548">Nucleotidyltransferase</keyword>
<dbReference type="EMBL" id="RJJG01000004">
    <property type="protein sequence ID" value="RNI09004.1"/>
    <property type="molecule type" value="Genomic_DNA"/>
</dbReference>
<keyword evidence="12 16" id="KW-0239">DNA-directed DNA polymerase</keyword>
<dbReference type="GO" id="GO:0000287">
    <property type="term" value="F:magnesium ion binding"/>
    <property type="evidence" value="ECO:0007669"/>
    <property type="project" value="UniProtKB-UniRule"/>
</dbReference>
<dbReference type="GO" id="GO:0005829">
    <property type="term" value="C:cytosol"/>
    <property type="evidence" value="ECO:0007669"/>
    <property type="project" value="TreeGrafter"/>
</dbReference>
<dbReference type="GO" id="GO:0042276">
    <property type="term" value="P:error-prone translesion synthesis"/>
    <property type="evidence" value="ECO:0007669"/>
    <property type="project" value="TreeGrafter"/>
</dbReference>
<comment type="cofactor">
    <cofactor evidence="16">
        <name>Mg(2+)</name>
        <dbReference type="ChEBI" id="CHEBI:18420"/>
    </cofactor>
    <text evidence="16">Binds 2 magnesium ions per subunit.</text>
</comment>
<dbReference type="InterPro" id="IPR022880">
    <property type="entry name" value="DNApol_IV"/>
</dbReference>
<comment type="subcellular location">
    <subcellularLocation>
        <location evidence="1 16">Cytoplasm</location>
    </subcellularLocation>
</comment>
<gene>
    <name evidence="16" type="primary">dbh</name>
    <name evidence="18" type="ORF">BHR79_09335</name>
    <name evidence="19" type="ORF">EFE40_05930</name>
    <name evidence="20" type="ORF">SAMN04515625_0781</name>
</gene>
<dbReference type="PANTHER" id="PTHR11076">
    <property type="entry name" value="DNA REPAIR POLYMERASE UMUC / TRANSFERASE FAMILY MEMBER"/>
    <property type="match status" value="1"/>
</dbReference>
<dbReference type="InterPro" id="IPR043128">
    <property type="entry name" value="Rev_trsase/Diguanyl_cyclase"/>
</dbReference>
<keyword evidence="10 16" id="KW-0227">DNA damage</keyword>
<protein>
    <recommendedName>
        <fullName evidence="16">DNA polymerase IV</fullName>
        <shortName evidence="16">Pol IV</shortName>
        <ecNumber evidence="16">2.7.7.7</ecNumber>
    </recommendedName>
</protein>
<evidence type="ECO:0000313" key="21">
    <source>
        <dbReference type="Proteomes" id="UP000186879"/>
    </source>
</evidence>
<evidence type="ECO:0000256" key="2">
    <source>
        <dbReference type="ARBA" id="ARBA00010945"/>
    </source>
</evidence>
<comment type="function">
    <text evidence="16">Poorly processive, error-prone DNA polymerase involved in untargeted mutagenesis. Copies undamaged DNA at stalled replication forks, which arise in vivo from mismatched or misaligned primer ends. These misaligned primers can be extended by PolIV. Exhibits no 3'-5' exonuclease (proofreading) activity. May be involved in translesional synthesis.</text>
</comment>
<evidence type="ECO:0000313" key="18">
    <source>
        <dbReference type="EMBL" id="APH39661.1"/>
    </source>
</evidence>
<dbReference type="AlphaFoldDB" id="A0A1L3Q4H8"/>
<dbReference type="InterPro" id="IPR036775">
    <property type="entry name" value="DNA_pol_Y-fam_lit_finger_sf"/>
</dbReference>
<sequence>MQMPPSRIIFHIDMDSFFSSVEVRGRPSLEGLPVVVGSDPKKGEGRGVVSTCSYEARKYGIHSAMPISKAYMLCPDAVFLRVNMALYKQASENIMLLLQRYTSVFQQVSVDEAYLDVTGIVKTYTEAQDLALRIKKEMYDDENLTCSIGVAPNKIVAKIASDYQKPDGLTVVKPETVQQFLFPMEVSAIPGVGRRTREILDKMGVRTIGDLARTDVQLLVSRLGKSALKLRQMALGNYHSKVAGKSEVKSISKEDTFEEDVGDMELLRETMDRLAQQVHSRLVRHGYVFRTVNLKIRFEDFTTYTRAFSLRATSNDLSVICKVGTRMLQEFSCKKKVRLIGIGVSSLMKIDSQQTTLEDFISGNQNENGNLIRPSR</sequence>
<evidence type="ECO:0000313" key="22">
    <source>
        <dbReference type="Proteomes" id="UP000198669"/>
    </source>
</evidence>
<dbReference type="InterPro" id="IPR050116">
    <property type="entry name" value="DNA_polymerase-Y"/>
</dbReference>
<dbReference type="EMBL" id="FNMU01000002">
    <property type="protein sequence ID" value="SDW34947.1"/>
    <property type="molecule type" value="Genomic_DNA"/>
</dbReference>
<evidence type="ECO:0000256" key="13">
    <source>
        <dbReference type="ARBA" id="ARBA00023125"/>
    </source>
</evidence>
<dbReference type="Proteomes" id="UP000198669">
    <property type="component" value="Unassembled WGS sequence"/>
</dbReference>
<dbReference type="GO" id="GO:0003684">
    <property type="term" value="F:damaged DNA binding"/>
    <property type="evidence" value="ECO:0007669"/>
    <property type="project" value="InterPro"/>
</dbReference>
<dbReference type="Pfam" id="PF00817">
    <property type="entry name" value="IMS"/>
    <property type="match status" value="1"/>
</dbReference>
<feature type="domain" description="UmuC" evidence="17">
    <location>
        <begin position="9"/>
        <end position="193"/>
    </location>
</feature>
<dbReference type="FunFam" id="3.40.1170.60:FF:000001">
    <property type="entry name" value="DNA polymerase IV"/>
    <property type="match status" value="1"/>
</dbReference>
<keyword evidence="11 16" id="KW-0460">Magnesium</keyword>
<evidence type="ECO:0000256" key="4">
    <source>
        <dbReference type="ARBA" id="ARBA00022457"/>
    </source>
</evidence>
<keyword evidence="8 16" id="KW-0235">DNA replication</keyword>
<dbReference type="EMBL" id="CP017921">
    <property type="protein sequence ID" value="APH39661.1"/>
    <property type="molecule type" value="Genomic_DNA"/>
</dbReference>
<dbReference type="GO" id="GO:0006281">
    <property type="term" value="P:DNA repair"/>
    <property type="evidence" value="ECO:0007669"/>
    <property type="project" value="UniProtKB-UniRule"/>
</dbReference>
<reference evidence="18 21" key="1">
    <citation type="submission" date="2016-10" db="EMBL/GenBank/DDBJ databases">
        <title>Methanohalophilus halophilus.</title>
        <authorList>
            <person name="L'haridon S."/>
        </authorList>
    </citation>
    <scope>NUCLEOTIDE SEQUENCE [LARGE SCALE GENOMIC DNA]</scope>
    <source>
        <strain evidence="18 21">Z-7982</strain>
    </source>
</reference>
<comment type="subunit">
    <text evidence="3 16">Monomer.</text>
</comment>
<dbReference type="Pfam" id="PF11799">
    <property type="entry name" value="IMS_C"/>
    <property type="match status" value="1"/>
</dbReference>
<dbReference type="GO" id="GO:0006261">
    <property type="term" value="P:DNA-templated DNA replication"/>
    <property type="evidence" value="ECO:0007669"/>
    <property type="project" value="UniProtKB-UniRule"/>
</dbReference>
<accession>A0A1L3Q4H8</accession>
<evidence type="ECO:0000256" key="10">
    <source>
        <dbReference type="ARBA" id="ARBA00022763"/>
    </source>
</evidence>
<dbReference type="Gene3D" id="3.30.70.270">
    <property type="match status" value="1"/>
</dbReference>
<proteinExistence type="inferred from homology"/>
<keyword evidence="4 16" id="KW-0515">Mutator protein</keyword>
<dbReference type="Gene3D" id="3.40.1170.60">
    <property type="match status" value="1"/>
</dbReference>
<evidence type="ECO:0000256" key="6">
    <source>
        <dbReference type="ARBA" id="ARBA00022679"/>
    </source>
</evidence>
<dbReference type="Pfam" id="PF11798">
    <property type="entry name" value="IMS_HHH"/>
    <property type="match status" value="1"/>
</dbReference>
<dbReference type="InterPro" id="IPR024728">
    <property type="entry name" value="PolY_HhH_motif"/>
</dbReference>
<evidence type="ECO:0000256" key="1">
    <source>
        <dbReference type="ARBA" id="ARBA00004496"/>
    </source>
</evidence>
<dbReference type="Gene3D" id="3.30.1490.100">
    <property type="entry name" value="DNA polymerase, Y-family, little finger domain"/>
    <property type="match status" value="1"/>
</dbReference>
<evidence type="ECO:0000313" key="19">
    <source>
        <dbReference type="EMBL" id="RNI09004.1"/>
    </source>
</evidence>
<evidence type="ECO:0000259" key="17">
    <source>
        <dbReference type="PROSITE" id="PS50173"/>
    </source>
</evidence>
<dbReference type="InterPro" id="IPR001126">
    <property type="entry name" value="UmuC"/>
</dbReference>
<feature type="active site" evidence="16">
    <location>
        <position position="112"/>
    </location>
</feature>
<comment type="similarity">
    <text evidence="2 16">Belongs to the DNA polymerase type-Y family.</text>
</comment>
<dbReference type="PANTHER" id="PTHR11076:SF33">
    <property type="entry name" value="DNA POLYMERASE KAPPA"/>
    <property type="match status" value="1"/>
</dbReference>
<dbReference type="SUPFAM" id="SSF100879">
    <property type="entry name" value="Lesion bypass DNA polymerase (Y-family), little finger domain"/>
    <property type="match status" value="1"/>
</dbReference>
<evidence type="ECO:0000256" key="15">
    <source>
        <dbReference type="ARBA" id="ARBA00049244"/>
    </source>
</evidence>